<dbReference type="Gene3D" id="3.90.105.10">
    <property type="entry name" value="Molybdopterin biosynthesis moea protein, domain 2"/>
    <property type="match status" value="1"/>
</dbReference>
<comment type="pathway">
    <text evidence="3 11">Cofactor biosynthesis; molybdopterin biosynthesis.</text>
</comment>
<dbReference type="InterPro" id="IPR001453">
    <property type="entry name" value="MoaB/Mog_dom"/>
</dbReference>
<dbReference type="GO" id="GO:0061599">
    <property type="term" value="F:molybdopterin molybdotransferase activity"/>
    <property type="evidence" value="ECO:0007669"/>
    <property type="project" value="UniProtKB-UniRule"/>
</dbReference>
<dbReference type="InterPro" id="IPR005110">
    <property type="entry name" value="MoeA_linker/N"/>
</dbReference>
<organism evidence="13 14">
    <name type="scientific">Pedosphaera parvula (strain Ellin514)</name>
    <dbReference type="NCBI Taxonomy" id="320771"/>
    <lineage>
        <taxon>Bacteria</taxon>
        <taxon>Pseudomonadati</taxon>
        <taxon>Verrucomicrobiota</taxon>
        <taxon>Pedosphaerae</taxon>
        <taxon>Pedosphaerales</taxon>
        <taxon>Pedosphaeraceae</taxon>
        <taxon>Pedosphaera</taxon>
    </lineage>
</organism>
<keyword evidence="8 11" id="KW-0460">Magnesium</keyword>
<dbReference type="OrthoDB" id="9804758at2"/>
<dbReference type="Proteomes" id="UP000003688">
    <property type="component" value="Unassembled WGS sequence"/>
</dbReference>
<comment type="similarity">
    <text evidence="4 11">Belongs to the MoeA family.</text>
</comment>
<evidence type="ECO:0000256" key="4">
    <source>
        <dbReference type="ARBA" id="ARBA00010763"/>
    </source>
</evidence>
<dbReference type="PANTHER" id="PTHR10192:SF5">
    <property type="entry name" value="GEPHYRIN"/>
    <property type="match status" value="1"/>
</dbReference>
<dbReference type="InterPro" id="IPR036425">
    <property type="entry name" value="MoaB/Mog-like_dom_sf"/>
</dbReference>
<dbReference type="FunFam" id="2.170.190.11:FF:000001">
    <property type="entry name" value="Molybdopterin molybdenumtransferase"/>
    <property type="match status" value="1"/>
</dbReference>
<dbReference type="NCBIfam" id="TIGR00177">
    <property type="entry name" value="molyb_syn"/>
    <property type="match status" value="1"/>
</dbReference>
<dbReference type="SUPFAM" id="SSF53218">
    <property type="entry name" value="Molybdenum cofactor biosynthesis proteins"/>
    <property type="match status" value="1"/>
</dbReference>
<dbReference type="Gene3D" id="2.40.340.10">
    <property type="entry name" value="MoeA, C-terminal, domain IV"/>
    <property type="match status" value="1"/>
</dbReference>
<sequence length="402" mass="42570">MLELEDAVERILSVLPQGGIETVPLSGARQRVLAEGLFAPINLPVFDNSAMDGYAVRAEDVRTANSKSPVALHVIGRVAAGEMFSGDVVPGTCVRLFTGSPLPKGADAVLMQEDTVADDADSGRILCLDAVKPWENVRLQGEDIKTGVSIGQKGNVISPQLLGLIAALGVNEVTVGRRPVVGLLATGSELVEPGQPLPPGKIYESNRQMLAPLLEQGGAIPRVYPLVVDSSSATQAALEKALCECDLVVTSGGVSVGEMDFVKSAFEQLGGNLQFWKVSIKPGRPFVFGRCGEKFLFGLPGNPVSAFVTFLLLVRPALRYWQGASITGLRTQQGILDEPLSNSGDRRHFVRVTINGAGRVHSAGVQASHMLGSLAEANGLVDIPPKTILPAETVVPVMQWEL</sequence>
<evidence type="ECO:0000256" key="3">
    <source>
        <dbReference type="ARBA" id="ARBA00005046"/>
    </source>
</evidence>
<protein>
    <recommendedName>
        <fullName evidence="11">Molybdopterin molybdenumtransferase</fullName>
        <ecNumber evidence="11">2.10.1.1</ecNumber>
    </recommendedName>
</protein>
<dbReference type="SUPFAM" id="SSF63867">
    <property type="entry name" value="MoeA C-terminal domain-like"/>
    <property type="match status" value="1"/>
</dbReference>
<dbReference type="Pfam" id="PF00994">
    <property type="entry name" value="MoCF_biosynth"/>
    <property type="match status" value="1"/>
</dbReference>
<proteinExistence type="inferred from homology"/>
<comment type="caution">
    <text evidence="13">The sequence shown here is derived from an EMBL/GenBank/DDBJ whole genome shotgun (WGS) entry which is preliminary data.</text>
</comment>
<dbReference type="GO" id="GO:0005829">
    <property type="term" value="C:cytosol"/>
    <property type="evidence" value="ECO:0007669"/>
    <property type="project" value="TreeGrafter"/>
</dbReference>
<keyword evidence="7 11" id="KW-0479">Metal-binding</keyword>
<feature type="domain" description="MoaB/Mog" evidence="12">
    <location>
        <begin position="182"/>
        <end position="320"/>
    </location>
</feature>
<dbReference type="Gene3D" id="3.40.980.10">
    <property type="entry name" value="MoaB/Mog-like domain"/>
    <property type="match status" value="1"/>
</dbReference>
<dbReference type="EMBL" id="ABOX02000068">
    <property type="protein sequence ID" value="EEF57443.1"/>
    <property type="molecule type" value="Genomic_DNA"/>
</dbReference>
<evidence type="ECO:0000256" key="11">
    <source>
        <dbReference type="RuleBase" id="RU365090"/>
    </source>
</evidence>
<dbReference type="STRING" id="320771.Cflav_PD0554"/>
<evidence type="ECO:0000256" key="8">
    <source>
        <dbReference type="ARBA" id="ARBA00022842"/>
    </source>
</evidence>
<dbReference type="Pfam" id="PF03454">
    <property type="entry name" value="MoeA_C"/>
    <property type="match status" value="1"/>
</dbReference>
<evidence type="ECO:0000259" key="12">
    <source>
        <dbReference type="SMART" id="SM00852"/>
    </source>
</evidence>
<dbReference type="InterPro" id="IPR036135">
    <property type="entry name" value="MoeA_linker/N_sf"/>
</dbReference>
<dbReference type="EC" id="2.10.1.1" evidence="11"/>
<keyword evidence="6 11" id="KW-0808">Transferase</keyword>
<dbReference type="CDD" id="cd00887">
    <property type="entry name" value="MoeA"/>
    <property type="match status" value="1"/>
</dbReference>
<evidence type="ECO:0000313" key="13">
    <source>
        <dbReference type="EMBL" id="EEF57443.1"/>
    </source>
</evidence>
<dbReference type="Pfam" id="PF03453">
    <property type="entry name" value="MoeA_N"/>
    <property type="match status" value="1"/>
</dbReference>
<dbReference type="SUPFAM" id="SSF63882">
    <property type="entry name" value="MoeA N-terminal region -like"/>
    <property type="match status" value="1"/>
</dbReference>
<keyword evidence="5 11" id="KW-0500">Molybdenum</keyword>
<evidence type="ECO:0000256" key="6">
    <source>
        <dbReference type="ARBA" id="ARBA00022679"/>
    </source>
</evidence>
<dbReference type="SMART" id="SM00852">
    <property type="entry name" value="MoCF_biosynth"/>
    <property type="match status" value="1"/>
</dbReference>
<dbReference type="FunFam" id="3.40.980.10:FF:000004">
    <property type="entry name" value="Molybdopterin molybdenumtransferase"/>
    <property type="match status" value="1"/>
</dbReference>
<keyword evidence="14" id="KW-1185">Reference proteome</keyword>
<dbReference type="RefSeq" id="WP_007418515.1">
    <property type="nucleotide sequence ID" value="NZ_ABOX02000068.1"/>
</dbReference>
<dbReference type="InterPro" id="IPR038987">
    <property type="entry name" value="MoeA-like"/>
</dbReference>
<comment type="catalytic activity">
    <reaction evidence="10">
        <text>adenylyl-molybdopterin + molybdate = Mo-molybdopterin + AMP + H(+)</text>
        <dbReference type="Rhea" id="RHEA:35047"/>
        <dbReference type="ChEBI" id="CHEBI:15378"/>
        <dbReference type="ChEBI" id="CHEBI:36264"/>
        <dbReference type="ChEBI" id="CHEBI:62727"/>
        <dbReference type="ChEBI" id="CHEBI:71302"/>
        <dbReference type="ChEBI" id="CHEBI:456215"/>
        <dbReference type="EC" id="2.10.1.1"/>
    </reaction>
</comment>
<dbReference type="Gene3D" id="2.170.190.11">
    <property type="entry name" value="Molybdopterin biosynthesis moea protein, domain 3"/>
    <property type="match status" value="1"/>
</dbReference>
<evidence type="ECO:0000256" key="7">
    <source>
        <dbReference type="ARBA" id="ARBA00022723"/>
    </source>
</evidence>
<comment type="function">
    <text evidence="2 11">Catalyzes the insertion of molybdate into adenylated molybdopterin with the concomitant release of AMP.</text>
</comment>
<evidence type="ECO:0000256" key="10">
    <source>
        <dbReference type="ARBA" id="ARBA00047317"/>
    </source>
</evidence>
<evidence type="ECO:0000313" key="14">
    <source>
        <dbReference type="Proteomes" id="UP000003688"/>
    </source>
</evidence>
<dbReference type="PANTHER" id="PTHR10192">
    <property type="entry name" value="MOLYBDOPTERIN BIOSYNTHESIS PROTEIN"/>
    <property type="match status" value="1"/>
</dbReference>
<dbReference type="InterPro" id="IPR036688">
    <property type="entry name" value="MoeA_C_domain_IV_sf"/>
</dbReference>
<dbReference type="AlphaFoldDB" id="B9XRT2"/>
<dbReference type="GO" id="GO:0046872">
    <property type="term" value="F:metal ion binding"/>
    <property type="evidence" value="ECO:0007669"/>
    <property type="project" value="UniProtKB-UniRule"/>
</dbReference>
<evidence type="ECO:0000256" key="1">
    <source>
        <dbReference type="ARBA" id="ARBA00001946"/>
    </source>
</evidence>
<name>B9XRT2_PEDPL</name>
<keyword evidence="9 11" id="KW-0501">Molybdenum cofactor biosynthesis</keyword>
<accession>B9XRT2</accession>
<evidence type="ECO:0000256" key="2">
    <source>
        <dbReference type="ARBA" id="ARBA00002901"/>
    </source>
</evidence>
<dbReference type="NCBIfam" id="NF045515">
    <property type="entry name" value="Glp_gephyrin"/>
    <property type="match status" value="1"/>
</dbReference>
<comment type="cofactor">
    <cofactor evidence="1 11">
        <name>Mg(2+)</name>
        <dbReference type="ChEBI" id="CHEBI:18420"/>
    </cofactor>
</comment>
<dbReference type="UniPathway" id="UPA00344"/>
<evidence type="ECO:0000256" key="9">
    <source>
        <dbReference type="ARBA" id="ARBA00023150"/>
    </source>
</evidence>
<reference evidence="13 14" key="1">
    <citation type="journal article" date="2011" name="J. Bacteriol.">
        <title>Genome sequence of 'Pedosphaera parvula' Ellin514, an aerobic Verrucomicrobial isolate from pasture soil.</title>
        <authorList>
            <person name="Kant R."/>
            <person name="van Passel M.W."/>
            <person name="Sangwan P."/>
            <person name="Palva A."/>
            <person name="Lucas S."/>
            <person name="Copeland A."/>
            <person name="Lapidus A."/>
            <person name="Glavina Del Rio T."/>
            <person name="Dalin E."/>
            <person name="Tice H."/>
            <person name="Bruce D."/>
            <person name="Goodwin L."/>
            <person name="Pitluck S."/>
            <person name="Chertkov O."/>
            <person name="Larimer F.W."/>
            <person name="Land M.L."/>
            <person name="Hauser L."/>
            <person name="Brettin T.S."/>
            <person name="Detter J.C."/>
            <person name="Han S."/>
            <person name="de Vos W.M."/>
            <person name="Janssen P.H."/>
            <person name="Smidt H."/>
        </authorList>
    </citation>
    <scope>NUCLEOTIDE SEQUENCE [LARGE SCALE GENOMIC DNA]</scope>
    <source>
        <strain evidence="13 14">Ellin514</strain>
    </source>
</reference>
<dbReference type="InterPro" id="IPR005111">
    <property type="entry name" value="MoeA_C_domain_IV"/>
</dbReference>
<gene>
    <name evidence="13" type="ORF">Cflav_PD0554</name>
</gene>
<evidence type="ECO:0000256" key="5">
    <source>
        <dbReference type="ARBA" id="ARBA00022505"/>
    </source>
</evidence>
<dbReference type="GO" id="GO:0006777">
    <property type="term" value="P:Mo-molybdopterin cofactor biosynthetic process"/>
    <property type="evidence" value="ECO:0007669"/>
    <property type="project" value="UniProtKB-UniRule"/>
</dbReference>